<dbReference type="EMBL" id="CAJFCW020000004">
    <property type="protein sequence ID" value="CAG9112981.1"/>
    <property type="molecule type" value="Genomic_DNA"/>
</dbReference>
<protein>
    <recommendedName>
        <fullName evidence="3">Conserved oligomeric Golgi complex subunit 8</fullName>
    </recommendedName>
    <alternativeName>
        <fullName evidence="8">Component of oligomeric Golgi complex 8</fullName>
    </alternativeName>
</protein>
<dbReference type="GO" id="GO:0015031">
    <property type="term" value="P:protein transport"/>
    <property type="evidence" value="ECO:0007669"/>
    <property type="project" value="UniProtKB-KW"/>
</dbReference>
<gene>
    <name evidence="9" type="ORF">BOKJ2_LOCUS8660</name>
</gene>
<proteinExistence type="inferred from homology"/>
<dbReference type="PANTHER" id="PTHR21311">
    <property type="entry name" value="CONSERVED OLIGOMERIC GOLGI COMPLEX COMPONENT 8"/>
    <property type="match status" value="1"/>
</dbReference>
<comment type="similarity">
    <text evidence="2">Belongs to the COG8 family.</text>
</comment>
<evidence type="ECO:0000256" key="6">
    <source>
        <dbReference type="ARBA" id="ARBA00023034"/>
    </source>
</evidence>
<dbReference type="AlphaFoldDB" id="A0A811KVM2"/>
<keyword evidence="4" id="KW-0813">Transport</keyword>
<keyword evidence="10" id="KW-1185">Reference proteome</keyword>
<evidence type="ECO:0000256" key="8">
    <source>
        <dbReference type="ARBA" id="ARBA00031347"/>
    </source>
</evidence>
<evidence type="ECO:0000313" key="9">
    <source>
        <dbReference type="EMBL" id="CAD5219870.1"/>
    </source>
</evidence>
<evidence type="ECO:0000313" key="10">
    <source>
        <dbReference type="Proteomes" id="UP000614601"/>
    </source>
</evidence>
<evidence type="ECO:0000256" key="5">
    <source>
        <dbReference type="ARBA" id="ARBA00022927"/>
    </source>
</evidence>
<comment type="caution">
    <text evidence="9">The sequence shown here is derived from an EMBL/GenBank/DDBJ whole genome shotgun (WGS) entry which is preliminary data.</text>
</comment>
<evidence type="ECO:0000256" key="4">
    <source>
        <dbReference type="ARBA" id="ARBA00022448"/>
    </source>
</evidence>
<dbReference type="EMBL" id="CAJFDH010000004">
    <property type="protein sequence ID" value="CAD5219870.1"/>
    <property type="molecule type" value="Genomic_DNA"/>
</dbReference>
<evidence type="ECO:0000256" key="7">
    <source>
        <dbReference type="ARBA" id="ARBA00023136"/>
    </source>
</evidence>
<dbReference type="OrthoDB" id="1661054at2759"/>
<dbReference type="Pfam" id="PF04124">
    <property type="entry name" value="Dor1"/>
    <property type="match status" value="2"/>
</dbReference>
<keyword evidence="6" id="KW-0333">Golgi apparatus</keyword>
<dbReference type="GO" id="GO:0000139">
    <property type="term" value="C:Golgi membrane"/>
    <property type="evidence" value="ECO:0007669"/>
    <property type="project" value="UniProtKB-SubCell"/>
</dbReference>
<organism evidence="9 10">
    <name type="scientific">Bursaphelenchus okinawaensis</name>
    <dbReference type="NCBI Taxonomy" id="465554"/>
    <lineage>
        <taxon>Eukaryota</taxon>
        <taxon>Metazoa</taxon>
        <taxon>Ecdysozoa</taxon>
        <taxon>Nematoda</taxon>
        <taxon>Chromadorea</taxon>
        <taxon>Rhabditida</taxon>
        <taxon>Tylenchina</taxon>
        <taxon>Tylenchomorpha</taxon>
        <taxon>Aphelenchoidea</taxon>
        <taxon>Aphelenchoididae</taxon>
        <taxon>Bursaphelenchus</taxon>
    </lineage>
</organism>
<keyword evidence="5" id="KW-0653">Protein transport</keyword>
<dbReference type="SUPFAM" id="SSF74788">
    <property type="entry name" value="Cullin repeat-like"/>
    <property type="match status" value="1"/>
</dbReference>
<name>A0A811KVM2_9BILA</name>
<dbReference type="GO" id="GO:0017119">
    <property type="term" value="C:Golgi transport complex"/>
    <property type="evidence" value="ECO:0007669"/>
    <property type="project" value="InterPro"/>
</dbReference>
<evidence type="ECO:0000256" key="2">
    <source>
        <dbReference type="ARBA" id="ARBA00006419"/>
    </source>
</evidence>
<reference evidence="9" key="1">
    <citation type="submission" date="2020-09" db="EMBL/GenBank/DDBJ databases">
        <authorList>
            <person name="Kikuchi T."/>
        </authorList>
    </citation>
    <scope>NUCLEOTIDE SEQUENCE</scope>
    <source>
        <strain evidence="9">SH1</strain>
    </source>
</reference>
<evidence type="ECO:0000256" key="3">
    <source>
        <dbReference type="ARBA" id="ARBA00020983"/>
    </source>
</evidence>
<dbReference type="InterPro" id="IPR007255">
    <property type="entry name" value="COG8"/>
</dbReference>
<accession>A0A811KVM2</accession>
<dbReference type="Proteomes" id="UP000783686">
    <property type="component" value="Unassembled WGS sequence"/>
</dbReference>
<dbReference type="InterPro" id="IPR016159">
    <property type="entry name" value="Cullin_repeat-like_dom_sf"/>
</dbReference>
<evidence type="ECO:0000256" key="1">
    <source>
        <dbReference type="ARBA" id="ARBA00004395"/>
    </source>
</evidence>
<dbReference type="GO" id="GO:0006891">
    <property type="term" value="P:intra-Golgi vesicle-mediated transport"/>
    <property type="evidence" value="ECO:0007669"/>
    <property type="project" value="TreeGrafter"/>
</dbReference>
<dbReference type="Proteomes" id="UP000614601">
    <property type="component" value="Unassembled WGS sequence"/>
</dbReference>
<comment type="subcellular location">
    <subcellularLocation>
        <location evidence="1">Golgi apparatus membrane</location>
        <topology evidence="1">Peripheral membrane protein</topology>
    </subcellularLocation>
</comment>
<keyword evidence="7" id="KW-0472">Membrane</keyword>
<dbReference type="PANTHER" id="PTHR21311:SF0">
    <property type="entry name" value="CONSERVED OLIGOMERIC GOLGI COMPLEX SUBUNIT 8"/>
    <property type="match status" value="1"/>
</dbReference>
<sequence>MSTKDRLVSESSFDGNVDERLKSIEAVESFRNCSLSELDSKRAGLSSQISHLTQKISDLAFNNYRIYADAGRTAENCSEMLDNINKEMSHVKERLPTLIDDTVAFIEKSEDIFRDFVHLDDAITEDSPIWEIVNLPKMMDKCIRHGQYDLAYALTTFAVNLQQSKLGENLIIKKVAHTLIEARHGLLDVLFNKFAGPIDLAKSIQIVNNIRKIPYISNTQLRVCLLQYRDVYLEKNVMALMSSSDDPRWERWTGGSQNYLLQSWAHRNIDVMFERIRSSERKSAIDFEAIGGKLMSFANSFGRMGMDFRPLIINELSVMTLESFSRRVQKATEMFVSQKQLDLLDEDIFKVNRSDLENKASSTDVQSSTAPVEICAWDDLCVYGNELIDALNDLRHSLSPVYVNDVFNVLKSSLQAVLLWIQRFSDSEEKLKKRATELILINFAPFMNQCFQTIFTFESCFKPFFHGNVTHQDYIKTYDLGAANAHVVQVTESTA</sequence>